<feature type="domain" description="S-layer protein C-terminal" evidence="3">
    <location>
        <begin position="100"/>
        <end position="159"/>
    </location>
</feature>
<feature type="coiled-coil region" evidence="1">
    <location>
        <begin position="468"/>
        <end position="513"/>
    </location>
</feature>
<evidence type="ECO:0000313" key="5">
    <source>
        <dbReference type="EMBL" id="QYN53566.1"/>
    </source>
</evidence>
<feature type="domain" description="S-layer protein C-terminal" evidence="3">
    <location>
        <begin position="40"/>
        <end position="99"/>
    </location>
</feature>
<feature type="compositionally biased region" description="Basic and acidic residues" evidence="2">
    <location>
        <begin position="167"/>
        <end position="177"/>
    </location>
</feature>
<evidence type="ECO:0000259" key="3">
    <source>
        <dbReference type="Pfam" id="PF03217"/>
    </source>
</evidence>
<sequence>MNKNNSYKKVIVSLSGAALLTVGLSQMPNNVLNNTPVQVSAAKKSKVIGANSAIYRLKGKKMVKTGTVLKVGKKVSVSSKKTVKGKVYYKIGKNQYIKAVNVDGKSRNTAKKTVLYTRKGKAIKSSKIAKGQKVTIYGAAVTIKGKKYYSTKLGYIKASALAKKEPAIDNNDVEKPNENTTTPTDKPDSGNNTASTNNSNSTSVPSTGGSSSTSPSVPTVDPALQPAKDDAVKDIKKAQDDAVNLVKSSPLTDDEKQTAINQIEDIVKAALGEQKDGKSGSINDAKTVADVKKAKDEATAKCELVGNQIVSNDLAKQEGDFVTKAVAKMDDGDAKTAAPDKIAKAVKDAKDAITSAKSQADLDKAEADFQNALNDAVPFAKQQEYAIDTINNAVKTAKDEINNDDWMSEDEKNATLSEIDTVVKLALGEKKDGTSGDVHDATTTSDIFTAMNTVLATCRAKQISDSLKKKQEAAIESINAKATEAKNKIDDNKNLAKAQQDKAKEDIDKAVKDATDEKTGTVNAAKTADDVTKAENAATNAINDAVNKANDEANKNLLDAKNKAVGKIKDMAKEAQDKIAGNKNLTEEQQKIAIDKITELVDKATDEKTGTVNAAKTTDDVTTAENNATDAINNTVKDTDATADKNLQDAKDKAVGKIKDAAKEAQDKIAGNKNLTDEQQSKAKEDIDKAVKDATDEKTGAVNAAKTIDDVTTAENAATSAINKAVKDAKDESDKSLQDAKDTAVKEIKETQDDVVNSIKSSPLTDDEKQTAVNQIEDIVKAALGEQKDGKSGAINDTKTVADVKKVVDETKAKCELVGNQIVSNDLVKQEGDFVKDAVAKMDDGDAKTVAPDKIAKAVKAANDAIASAKSQADLDKAETDFQNALNDVVPFAKQQEYAKDTINSAVTDAKAAINNDTTLSKDEKDEALSEIDAVSNAALVAHKDDTNDGDNVSHNIYDAKTTSDILSSVNMVLATCKARQTDSSLKEQKDGAIKEINQAADDAIQAVTDTPASTENKRAAVDRINAIVKNALGEQKDGLTGDIHDAMSEDEINTIKEQVTKACKFEGKKLASSELVSQVSDFASKSVAKMDDGDAKTAAPDKIAKAAKTAKDAITSAKSQAELDKAETDFQNALNDAVPFAKQQAYTVDSINNAVKTAKDKINNDGLLTDSDKKEKLAQIDAVVKAALGDQKDGTSGDVHDATTTNDLLLAQNSVITVCNQI</sequence>
<organism evidence="5 6">
    <name type="scientific">Lactobacillus panisapium</name>
    <dbReference type="NCBI Taxonomy" id="2012495"/>
    <lineage>
        <taxon>Bacteria</taxon>
        <taxon>Bacillati</taxon>
        <taxon>Bacillota</taxon>
        <taxon>Bacilli</taxon>
        <taxon>Lactobacillales</taxon>
        <taxon>Lactobacillaceae</taxon>
        <taxon>Lactobacillus</taxon>
    </lineage>
</organism>
<feature type="domain" description="DUF1542" evidence="4">
    <location>
        <begin position="560"/>
        <end position="638"/>
    </location>
</feature>
<evidence type="ECO:0000259" key="4">
    <source>
        <dbReference type="Pfam" id="PF07564"/>
    </source>
</evidence>
<gene>
    <name evidence="5" type="ORF">GYM71_09110</name>
</gene>
<feature type="region of interest" description="Disordered" evidence="2">
    <location>
        <begin position="167"/>
        <end position="224"/>
    </location>
</feature>
<dbReference type="RefSeq" id="WP_220220229.1">
    <property type="nucleotide sequence ID" value="NZ_CP048268.1"/>
</dbReference>
<proteinExistence type="predicted"/>
<evidence type="ECO:0000313" key="6">
    <source>
        <dbReference type="Proteomes" id="UP000826550"/>
    </source>
</evidence>
<keyword evidence="1" id="KW-0175">Coiled coil</keyword>
<feature type="compositionally biased region" description="Low complexity" evidence="2">
    <location>
        <begin position="189"/>
        <end position="220"/>
    </location>
</feature>
<evidence type="ECO:0000256" key="1">
    <source>
        <dbReference type="SAM" id="Coils"/>
    </source>
</evidence>
<evidence type="ECO:0000256" key="2">
    <source>
        <dbReference type="SAM" id="MobiDB-lite"/>
    </source>
</evidence>
<name>A0ABX8WEL7_9LACO</name>
<dbReference type="InterPro" id="IPR011439">
    <property type="entry name" value="DUF1542"/>
</dbReference>
<dbReference type="Proteomes" id="UP000826550">
    <property type="component" value="Chromosome"/>
</dbReference>
<dbReference type="InterPro" id="IPR024968">
    <property type="entry name" value="SlpA_C_lactobacillus"/>
</dbReference>
<reference evidence="5 6" key="1">
    <citation type="submission" date="2020-01" db="EMBL/GenBank/DDBJ databases">
        <title>Vast differences in strain-level diversity in the gut microbiota of two closely related honey bee species.</title>
        <authorList>
            <person name="Ellegaard K.M."/>
            <person name="Suenami S."/>
            <person name="Miyazaki R."/>
            <person name="Engel P."/>
        </authorList>
    </citation>
    <scope>NUCLEOTIDE SEQUENCE [LARGE SCALE GENOMIC DNA]</scope>
    <source>
        <strain evidence="5 6">ESL0416</strain>
    </source>
</reference>
<dbReference type="Pfam" id="PF03217">
    <property type="entry name" value="SlpA"/>
    <property type="match status" value="2"/>
</dbReference>
<keyword evidence="6" id="KW-1185">Reference proteome</keyword>
<accession>A0ABX8WEL7</accession>
<dbReference type="EMBL" id="CP048268">
    <property type="protein sequence ID" value="QYN53566.1"/>
    <property type="molecule type" value="Genomic_DNA"/>
</dbReference>
<protein>
    <submittedName>
        <fullName evidence="5">DUF1542 domain-containing protein</fullName>
    </submittedName>
</protein>
<dbReference type="Pfam" id="PF07564">
    <property type="entry name" value="DUF1542"/>
    <property type="match status" value="1"/>
</dbReference>